<feature type="region of interest" description="Disordered" evidence="1">
    <location>
        <begin position="39"/>
        <end position="86"/>
    </location>
</feature>
<dbReference type="InParanoid" id="A0A1X7UBK4"/>
<protein>
    <submittedName>
        <fullName evidence="2">Uncharacterized protein</fullName>
    </submittedName>
</protein>
<sequence>FHALNPGYILQKCKNWYNKNKDSKILKSTYYSKTNIFINPDHKEEASRKHYQKNPQPKKEASRDQYQNNPNSQKKEIKGMLSTKSRPTKTKIFETVL</sequence>
<reference evidence="2" key="1">
    <citation type="submission" date="2017-05" db="UniProtKB">
        <authorList>
            <consortium name="EnsemblMetazoa"/>
        </authorList>
    </citation>
    <scope>IDENTIFICATION</scope>
</reference>
<name>A0A1X7UBK4_AMPQE</name>
<dbReference type="AlphaFoldDB" id="A0A1X7UBK4"/>
<accession>A0A1X7UBK4</accession>
<evidence type="ECO:0000256" key="1">
    <source>
        <dbReference type="SAM" id="MobiDB-lite"/>
    </source>
</evidence>
<evidence type="ECO:0000313" key="2">
    <source>
        <dbReference type="EnsemblMetazoa" id="Aqu2.1.24841_001"/>
    </source>
</evidence>
<proteinExistence type="predicted"/>
<organism evidence="2">
    <name type="scientific">Amphimedon queenslandica</name>
    <name type="common">Sponge</name>
    <dbReference type="NCBI Taxonomy" id="400682"/>
    <lineage>
        <taxon>Eukaryota</taxon>
        <taxon>Metazoa</taxon>
        <taxon>Porifera</taxon>
        <taxon>Demospongiae</taxon>
        <taxon>Heteroscleromorpha</taxon>
        <taxon>Haplosclerida</taxon>
        <taxon>Niphatidae</taxon>
        <taxon>Amphimedon</taxon>
    </lineage>
</organism>
<dbReference type="EnsemblMetazoa" id="Aqu2.1.24841_001">
    <property type="protein sequence ID" value="Aqu2.1.24841_001"/>
    <property type="gene ID" value="Aqu2.1.24841"/>
</dbReference>